<feature type="signal peptide" evidence="6">
    <location>
        <begin position="1"/>
        <end position="18"/>
    </location>
</feature>
<evidence type="ECO:0000256" key="6">
    <source>
        <dbReference type="SAM" id="SignalP"/>
    </source>
</evidence>
<evidence type="ECO:0000256" key="4">
    <source>
        <dbReference type="ARBA" id="ARBA00022496"/>
    </source>
</evidence>
<keyword evidence="4" id="KW-0408">Iron</keyword>
<evidence type="ECO:0000256" key="5">
    <source>
        <dbReference type="ARBA" id="ARBA00022729"/>
    </source>
</evidence>
<organism evidence="8 9">
    <name type="scientific">Parasulfitobacter algicola</name>
    <dbReference type="NCBI Taxonomy" id="2614809"/>
    <lineage>
        <taxon>Bacteria</taxon>
        <taxon>Pseudomonadati</taxon>
        <taxon>Pseudomonadota</taxon>
        <taxon>Alphaproteobacteria</taxon>
        <taxon>Rhodobacterales</taxon>
        <taxon>Roseobacteraceae</taxon>
        <taxon>Parasulfitobacter</taxon>
    </lineage>
</organism>
<dbReference type="InterPro" id="IPR051313">
    <property type="entry name" value="Bact_iron-sidero_bind"/>
</dbReference>
<evidence type="ECO:0000256" key="3">
    <source>
        <dbReference type="ARBA" id="ARBA00022448"/>
    </source>
</evidence>
<reference evidence="8 9" key="1">
    <citation type="submission" date="2020-06" db="EMBL/GenBank/DDBJ databases">
        <title>Sulfitobacter algicola sp. nov., isolated from green algae.</title>
        <authorList>
            <person name="Wang C."/>
        </authorList>
    </citation>
    <scope>NUCLEOTIDE SEQUENCE [LARGE SCALE GENOMIC DNA]</scope>
    <source>
        <strain evidence="8 9">1151</strain>
    </source>
</reference>
<proteinExistence type="inferred from homology"/>
<dbReference type="RefSeq" id="WP_174140084.1">
    <property type="nucleotide sequence ID" value="NZ_JABUFE010000025.1"/>
</dbReference>
<comment type="similarity">
    <text evidence="2">Belongs to the bacterial solute-binding protein 8 family.</text>
</comment>
<dbReference type="SUPFAM" id="SSF53807">
    <property type="entry name" value="Helical backbone' metal receptor"/>
    <property type="match status" value="1"/>
</dbReference>
<feature type="chain" id="PRO_5046207478" evidence="6">
    <location>
        <begin position="19"/>
        <end position="321"/>
    </location>
</feature>
<dbReference type="Pfam" id="PF01497">
    <property type="entry name" value="Peripla_BP_2"/>
    <property type="match status" value="1"/>
</dbReference>
<evidence type="ECO:0000256" key="2">
    <source>
        <dbReference type="ARBA" id="ARBA00008814"/>
    </source>
</evidence>
<protein>
    <submittedName>
        <fullName evidence="8">ABC transporter substrate-binding protein</fullName>
    </submittedName>
</protein>
<accession>A0ABX2J021</accession>
<name>A0ABX2J021_9RHOB</name>
<keyword evidence="9" id="KW-1185">Reference proteome</keyword>
<keyword evidence="5 6" id="KW-0732">Signal</keyword>
<evidence type="ECO:0000259" key="7">
    <source>
        <dbReference type="Pfam" id="PF01497"/>
    </source>
</evidence>
<dbReference type="Gene3D" id="3.40.50.1980">
    <property type="entry name" value="Nitrogenase molybdenum iron protein domain"/>
    <property type="match status" value="2"/>
</dbReference>
<dbReference type="PANTHER" id="PTHR30532:SF1">
    <property type="entry name" value="IRON(3+)-HYDROXAMATE-BINDING PROTEIN FHUD"/>
    <property type="match status" value="1"/>
</dbReference>
<evidence type="ECO:0000313" key="9">
    <source>
        <dbReference type="Proteomes" id="UP000777935"/>
    </source>
</evidence>
<evidence type="ECO:0000256" key="1">
    <source>
        <dbReference type="ARBA" id="ARBA00004196"/>
    </source>
</evidence>
<gene>
    <name evidence="8" type="ORF">HRQ87_19305</name>
</gene>
<keyword evidence="3" id="KW-0813">Transport</keyword>
<dbReference type="PANTHER" id="PTHR30532">
    <property type="entry name" value="IRON III DICITRATE-BINDING PERIPLASMIC PROTEIN"/>
    <property type="match status" value="1"/>
</dbReference>
<evidence type="ECO:0000313" key="8">
    <source>
        <dbReference type="EMBL" id="NSX56932.1"/>
    </source>
</evidence>
<dbReference type="Proteomes" id="UP000777935">
    <property type="component" value="Unassembled WGS sequence"/>
</dbReference>
<dbReference type="InterPro" id="IPR002491">
    <property type="entry name" value="ABC_transptr_periplasmic_BD"/>
</dbReference>
<keyword evidence="4" id="KW-0406">Ion transport</keyword>
<dbReference type="EMBL" id="JABUFE010000025">
    <property type="protein sequence ID" value="NSX56932.1"/>
    <property type="molecule type" value="Genomic_DNA"/>
</dbReference>
<comment type="subcellular location">
    <subcellularLocation>
        <location evidence="1">Cell envelope</location>
    </subcellularLocation>
</comment>
<keyword evidence="4" id="KW-0410">Iron transport</keyword>
<feature type="domain" description="Fe/B12 periplasmic-binding" evidence="7">
    <location>
        <begin position="90"/>
        <end position="284"/>
    </location>
</feature>
<sequence length="321" mass="35360">MRLIAFFIAVLFATAAGAQDMRTITDATGTNAEIPVRPERIIGMHDQSITLTLIELGAPVVGSMGRTTDDGTLYMRAVDLFYGLDFENSDIAFVGQWDAWDYETIASLTPDLILEWEDADANHIEKLRAAGPVVLIPRSNEKFVSTRAIADAAGVMDRFDFELARYTALIEDARRWVPQLQGASYAKIQGWDGSLEVYAGYGGLTQVLEDLGMVRTDFAQSMSDRGVIWGETVSAETMPEHNADYLFDTFTVAYGDTATSPFERLNDVLPGWCDILTACAEGRYIVLPREHSTGTNFGSLERQIYYVVTHVGGRPSIAAVN</sequence>
<comment type="caution">
    <text evidence="8">The sequence shown here is derived from an EMBL/GenBank/DDBJ whole genome shotgun (WGS) entry which is preliminary data.</text>
</comment>